<dbReference type="AlphaFoldDB" id="A0A8H9I164"/>
<name>A0A8H9I164_9GAMM</name>
<comment type="caution">
    <text evidence="1">The sequence shown here is derived from an EMBL/GenBank/DDBJ whole genome shotgun (WGS) entry which is preliminary data.</text>
</comment>
<accession>A0A8H9I164</accession>
<evidence type="ECO:0000313" key="1">
    <source>
        <dbReference type="EMBL" id="GGW22964.1"/>
    </source>
</evidence>
<gene>
    <name evidence="1" type="ORF">GCM10007157_12650</name>
</gene>
<dbReference type="Proteomes" id="UP000623776">
    <property type="component" value="Unassembled WGS sequence"/>
</dbReference>
<dbReference type="EMBL" id="BMXN01000005">
    <property type="protein sequence ID" value="GGW22964.1"/>
    <property type="molecule type" value="Genomic_DNA"/>
</dbReference>
<proteinExistence type="predicted"/>
<dbReference type="Gene3D" id="1.10.10.10">
    <property type="entry name" value="Winged helix-like DNA-binding domain superfamily/Winged helix DNA-binding domain"/>
    <property type="match status" value="1"/>
</dbReference>
<dbReference type="InterPro" id="IPR036388">
    <property type="entry name" value="WH-like_DNA-bd_sf"/>
</dbReference>
<reference evidence="2" key="1">
    <citation type="journal article" date="2019" name="Int. J. Syst. Evol. Microbiol.">
        <title>The Global Catalogue of Microorganisms (GCM) 10K type strain sequencing project: providing services to taxonomists for standard genome sequencing and annotation.</title>
        <authorList>
            <consortium name="The Broad Institute Genomics Platform"/>
            <consortium name="The Broad Institute Genome Sequencing Center for Infectious Disease"/>
            <person name="Wu L."/>
            <person name="Ma J."/>
        </authorList>
    </citation>
    <scope>NUCLEOTIDE SEQUENCE [LARGE SCALE GENOMIC DNA]</scope>
    <source>
        <strain evidence="2">KCTC 22154</strain>
    </source>
</reference>
<keyword evidence="2" id="KW-1185">Reference proteome</keyword>
<organism evidence="1 2">
    <name type="scientific">Vreelandella hamiltonii</name>
    <dbReference type="NCBI Taxonomy" id="502829"/>
    <lineage>
        <taxon>Bacteria</taxon>
        <taxon>Pseudomonadati</taxon>
        <taxon>Pseudomonadota</taxon>
        <taxon>Gammaproteobacteria</taxon>
        <taxon>Oceanospirillales</taxon>
        <taxon>Halomonadaceae</taxon>
        <taxon>Vreelandella</taxon>
    </lineage>
</organism>
<dbReference type="RefSeq" id="WP_189463091.1">
    <property type="nucleotide sequence ID" value="NZ_BMXN01000005.1"/>
</dbReference>
<evidence type="ECO:0000313" key="2">
    <source>
        <dbReference type="Proteomes" id="UP000623776"/>
    </source>
</evidence>
<sequence length="133" mass="14919">MPRKKRDSVATPGGFLALPKLLMEQRDFRELSPSALKVLMVLGSQYNGRNNGDLSATHSMMEDWGGMAKATLAKALRELQDRELIVKTRENRHGREGARCALFALTWQTIDDCPGKDLEMPPSIIPRRKLSRG</sequence>
<protein>
    <submittedName>
        <fullName evidence="1">Uncharacterized protein</fullName>
    </submittedName>
</protein>